<dbReference type="GO" id="GO:0019243">
    <property type="term" value="P:methylglyoxal catabolic process to D-lactate via S-lactoyl-glutathione"/>
    <property type="evidence" value="ECO:0007669"/>
    <property type="project" value="TreeGrafter"/>
</dbReference>
<dbReference type="STRING" id="74649.A0A2P6QAL9"/>
<dbReference type="PANTHER" id="PTHR46036:SF12">
    <property type="entry name" value="VOC DOMAIN-CONTAINING PROTEIN"/>
    <property type="match status" value="1"/>
</dbReference>
<dbReference type="EMBL" id="PDCK01000043">
    <property type="protein sequence ID" value="PRQ31220.1"/>
    <property type="molecule type" value="Genomic_DNA"/>
</dbReference>
<feature type="domain" description="VOC" evidence="2">
    <location>
        <begin position="153"/>
        <end position="283"/>
    </location>
</feature>
<organism evidence="3 4">
    <name type="scientific">Rosa chinensis</name>
    <name type="common">China rose</name>
    <dbReference type="NCBI Taxonomy" id="74649"/>
    <lineage>
        <taxon>Eukaryota</taxon>
        <taxon>Viridiplantae</taxon>
        <taxon>Streptophyta</taxon>
        <taxon>Embryophyta</taxon>
        <taxon>Tracheophyta</taxon>
        <taxon>Spermatophyta</taxon>
        <taxon>Magnoliopsida</taxon>
        <taxon>eudicotyledons</taxon>
        <taxon>Gunneridae</taxon>
        <taxon>Pentapetalae</taxon>
        <taxon>rosids</taxon>
        <taxon>fabids</taxon>
        <taxon>Rosales</taxon>
        <taxon>Rosaceae</taxon>
        <taxon>Rosoideae</taxon>
        <taxon>Rosoideae incertae sedis</taxon>
        <taxon>Rosa</taxon>
    </lineage>
</organism>
<gene>
    <name evidence="3" type="ORF">RchiOBHm_Chr5g0033081</name>
</gene>
<evidence type="ECO:0000313" key="4">
    <source>
        <dbReference type="Proteomes" id="UP000238479"/>
    </source>
</evidence>
<dbReference type="Pfam" id="PF00903">
    <property type="entry name" value="Glyoxalase"/>
    <property type="match status" value="2"/>
</dbReference>
<dbReference type="OrthoDB" id="16820at2759"/>
<dbReference type="OMA" id="LCQICLN"/>
<evidence type="ECO:0000256" key="1">
    <source>
        <dbReference type="ARBA" id="ARBA00022723"/>
    </source>
</evidence>
<dbReference type="GO" id="GO:0046872">
    <property type="term" value="F:metal ion binding"/>
    <property type="evidence" value="ECO:0007669"/>
    <property type="project" value="UniProtKB-KW"/>
</dbReference>
<accession>A0A2P6QAL9</accession>
<dbReference type="InterPro" id="IPR037523">
    <property type="entry name" value="VOC_core"/>
</dbReference>
<sequence>MAAPNNPHDDVLEWVQKDNRRFLRANIRVGDLDRTIKFYTEFFGMKVLSRQDFPEQKYSTAVVAYGPEETHFVLGLTHHHDAADKLDIGTAFNHFGLATQDVYGTVEKIRAAGGVITREPGPIAEGGRTIFAFVNDPDGYSFELILRPPTPEPLCQICLNVTDIDRSIEFYQKALGMNLLLPKYDASQFQYTIAMVGYGSDFTQTTIIELKYNYNVTEYTKGNGYAMLAIGTDDVYKSGAAVELVNKEHGGEIIRPPAVNPKTNTKITCFLDSDGFESVLVDNQDYVGFLGKSKDE</sequence>
<comment type="caution">
    <text evidence="3">The sequence shown here is derived from an EMBL/GenBank/DDBJ whole genome shotgun (WGS) entry which is preliminary data.</text>
</comment>
<dbReference type="InterPro" id="IPR004360">
    <property type="entry name" value="Glyas_Fos-R_dOase_dom"/>
</dbReference>
<dbReference type="EC" id="4.4.1.5" evidence="3"/>
<dbReference type="AlphaFoldDB" id="A0A2P6QAL9"/>
<dbReference type="Gramene" id="PRQ31220">
    <property type="protein sequence ID" value="PRQ31220"/>
    <property type="gene ID" value="RchiOBHm_Chr5g0033081"/>
</dbReference>
<keyword evidence="3" id="KW-0456">Lyase</keyword>
<dbReference type="UniPathway" id="UPA00619">
    <property type="reaction ID" value="UER00675"/>
</dbReference>
<evidence type="ECO:0000259" key="2">
    <source>
        <dbReference type="PROSITE" id="PS51819"/>
    </source>
</evidence>
<proteinExistence type="predicted"/>
<evidence type="ECO:0000313" key="3">
    <source>
        <dbReference type="EMBL" id="PRQ31220.1"/>
    </source>
</evidence>
<protein>
    <submittedName>
        <fullName evidence="3">Putative lactoylglutathione lyase</fullName>
        <ecNumber evidence="3">4.4.1.5</ecNumber>
    </submittedName>
</protein>
<dbReference type="PROSITE" id="PS00934">
    <property type="entry name" value="GLYOXALASE_I_1"/>
    <property type="match status" value="1"/>
</dbReference>
<dbReference type="InterPro" id="IPR018146">
    <property type="entry name" value="Glyoxalase_1_CS"/>
</dbReference>
<keyword evidence="4" id="KW-1185">Reference proteome</keyword>
<dbReference type="PANTHER" id="PTHR46036">
    <property type="entry name" value="LACTOYLGLUTATHIONE LYASE"/>
    <property type="match status" value="1"/>
</dbReference>
<name>A0A2P6QAL9_ROSCH</name>
<dbReference type="PROSITE" id="PS51819">
    <property type="entry name" value="VOC"/>
    <property type="match status" value="2"/>
</dbReference>
<dbReference type="SUPFAM" id="SSF54593">
    <property type="entry name" value="Glyoxalase/Bleomycin resistance protein/Dihydroxybiphenyl dioxygenase"/>
    <property type="match status" value="2"/>
</dbReference>
<dbReference type="Proteomes" id="UP000238479">
    <property type="component" value="Chromosome 5"/>
</dbReference>
<dbReference type="GO" id="GO:0004462">
    <property type="term" value="F:lactoylglutathione lyase activity"/>
    <property type="evidence" value="ECO:0007669"/>
    <property type="project" value="UniProtKB-EC"/>
</dbReference>
<dbReference type="Gene3D" id="3.10.180.10">
    <property type="entry name" value="2,3-Dihydroxybiphenyl 1,2-Dioxygenase, domain 1"/>
    <property type="match status" value="2"/>
</dbReference>
<feature type="domain" description="VOC" evidence="2">
    <location>
        <begin position="21"/>
        <end position="147"/>
    </location>
</feature>
<keyword evidence="1" id="KW-0479">Metal-binding</keyword>
<reference evidence="3 4" key="1">
    <citation type="journal article" date="2018" name="Nat. Genet.">
        <title>The Rosa genome provides new insights in the design of modern roses.</title>
        <authorList>
            <person name="Bendahmane M."/>
        </authorList>
    </citation>
    <scope>NUCLEOTIDE SEQUENCE [LARGE SCALE GENOMIC DNA]</scope>
    <source>
        <strain evidence="4">cv. Old Blush</strain>
    </source>
</reference>
<dbReference type="InterPro" id="IPR029068">
    <property type="entry name" value="Glyas_Bleomycin-R_OHBP_Dase"/>
</dbReference>
<dbReference type="GO" id="GO:0005737">
    <property type="term" value="C:cytoplasm"/>
    <property type="evidence" value="ECO:0007669"/>
    <property type="project" value="TreeGrafter"/>
</dbReference>